<evidence type="ECO:0000313" key="1">
    <source>
        <dbReference type="EMBL" id="KAH1039307.1"/>
    </source>
</evidence>
<organism evidence="1 2">
    <name type="scientific">Gossypium stocksii</name>
    <dbReference type="NCBI Taxonomy" id="47602"/>
    <lineage>
        <taxon>Eukaryota</taxon>
        <taxon>Viridiplantae</taxon>
        <taxon>Streptophyta</taxon>
        <taxon>Embryophyta</taxon>
        <taxon>Tracheophyta</taxon>
        <taxon>Spermatophyta</taxon>
        <taxon>Magnoliopsida</taxon>
        <taxon>eudicotyledons</taxon>
        <taxon>Gunneridae</taxon>
        <taxon>Pentapetalae</taxon>
        <taxon>rosids</taxon>
        <taxon>malvids</taxon>
        <taxon>Malvales</taxon>
        <taxon>Malvaceae</taxon>
        <taxon>Malvoideae</taxon>
        <taxon>Gossypium</taxon>
    </lineage>
</organism>
<dbReference type="AlphaFoldDB" id="A0A9D3UF42"/>
<comment type="caution">
    <text evidence="1">The sequence shown here is derived from an EMBL/GenBank/DDBJ whole genome shotgun (WGS) entry which is preliminary data.</text>
</comment>
<dbReference type="Proteomes" id="UP000828251">
    <property type="component" value="Unassembled WGS sequence"/>
</dbReference>
<name>A0A9D3UF42_9ROSI</name>
<evidence type="ECO:0000313" key="2">
    <source>
        <dbReference type="Proteomes" id="UP000828251"/>
    </source>
</evidence>
<proteinExistence type="predicted"/>
<dbReference type="EMBL" id="JAIQCV010000012">
    <property type="protein sequence ID" value="KAH1039307.1"/>
    <property type="molecule type" value="Genomic_DNA"/>
</dbReference>
<keyword evidence="2" id="KW-1185">Reference proteome</keyword>
<accession>A0A9D3UF42</accession>
<protein>
    <submittedName>
        <fullName evidence="1">Uncharacterized protein</fullName>
    </submittedName>
</protein>
<sequence>MTILETVQFRLGDLVRQLSVPEFGVALGLYTKEFMEEEDLSELHRHIHYSLSKCWLALVPTSATYDPSRSKATALSPSLSYLHAILAHTLTYTCSTLLFSSPSPFHIRKSDIGRG</sequence>
<dbReference type="OrthoDB" id="10371812at2759"/>
<gene>
    <name evidence="1" type="ORF">J1N35_041050</name>
</gene>
<reference evidence="1 2" key="1">
    <citation type="journal article" date="2021" name="Plant Biotechnol. J.">
        <title>Multi-omics assisted identification of the key and species-specific regulatory components of drought-tolerant mechanisms in Gossypium stocksii.</title>
        <authorList>
            <person name="Yu D."/>
            <person name="Ke L."/>
            <person name="Zhang D."/>
            <person name="Wu Y."/>
            <person name="Sun Y."/>
            <person name="Mei J."/>
            <person name="Sun J."/>
            <person name="Sun Y."/>
        </authorList>
    </citation>
    <scope>NUCLEOTIDE SEQUENCE [LARGE SCALE GENOMIC DNA]</scope>
    <source>
        <strain evidence="2">cv. E1</strain>
        <tissue evidence="1">Leaf</tissue>
    </source>
</reference>